<reference evidence="1" key="1">
    <citation type="submission" date="2020-09" db="EMBL/GenBank/DDBJ databases">
        <title>Genome-Enabled Discovery of Anthraquinone Biosynthesis in Senna tora.</title>
        <authorList>
            <person name="Kang S.-H."/>
            <person name="Pandey R.P."/>
            <person name="Lee C.-M."/>
            <person name="Sim J.-S."/>
            <person name="Jeong J.-T."/>
            <person name="Choi B.-S."/>
            <person name="Jung M."/>
            <person name="Ginzburg D."/>
            <person name="Zhao K."/>
            <person name="Won S.Y."/>
            <person name="Oh T.-J."/>
            <person name="Yu Y."/>
            <person name="Kim N.-H."/>
            <person name="Lee O.R."/>
            <person name="Lee T.-H."/>
            <person name="Bashyal P."/>
            <person name="Kim T.-S."/>
            <person name="Lee W.-H."/>
            <person name="Kawkins C."/>
            <person name="Kim C.-K."/>
            <person name="Kim J.S."/>
            <person name="Ahn B.O."/>
            <person name="Rhee S.Y."/>
            <person name="Sohng J.K."/>
        </authorList>
    </citation>
    <scope>NUCLEOTIDE SEQUENCE</scope>
    <source>
        <tissue evidence="1">Leaf</tissue>
    </source>
</reference>
<protein>
    <submittedName>
        <fullName evidence="1">Uncharacterized protein</fullName>
    </submittedName>
</protein>
<gene>
    <name evidence="1" type="ORF">G2W53_026871</name>
</gene>
<keyword evidence="2" id="KW-1185">Reference proteome</keyword>
<comment type="caution">
    <text evidence="1">The sequence shown here is derived from an EMBL/GenBank/DDBJ whole genome shotgun (WGS) entry which is preliminary data.</text>
</comment>
<dbReference type="EMBL" id="JAAIUW010000008">
    <property type="protein sequence ID" value="KAF7821416.1"/>
    <property type="molecule type" value="Genomic_DNA"/>
</dbReference>
<dbReference type="AlphaFoldDB" id="A0A834THU9"/>
<organism evidence="1 2">
    <name type="scientific">Senna tora</name>
    <dbReference type="NCBI Taxonomy" id="362788"/>
    <lineage>
        <taxon>Eukaryota</taxon>
        <taxon>Viridiplantae</taxon>
        <taxon>Streptophyta</taxon>
        <taxon>Embryophyta</taxon>
        <taxon>Tracheophyta</taxon>
        <taxon>Spermatophyta</taxon>
        <taxon>Magnoliopsida</taxon>
        <taxon>eudicotyledons</taxon>
        <taxon>Gunneridae</taxon>
        <taxon>Pentapetalae</taxon>
        <taxon>rosids</taxon>
        <taxon>fabids</taxon>
        <taxon>Fabales</taxon>
        <taxon>Fabaceae</taxon>
        <taxon>Caesalpinioideae</taxon>
        <taxon>Cassia clade</taxon>
        <taxon>Senna</taxon>
    </lineage>
</organism>
<proteinExistence type="predicted"/>
<dbReference type="Proteomes" id="UP000634136">
    <property type="component" value="Unassembled WGS sequence"/>
</dbReference>
<name>A0A834THU9_9FABA</name>
<accession>A0A834THU9</accession>
<sequence length="56" mass="6367">MGRTIGYFSEFYQSLREGQLPMTTKPEHCGQETAVMIEDKLEIRDQSKTRANGSAE</sequence>
<evidence type="ECO:0000313" key="1">
    <source>
        <dbReference type="EMBL" id="KAF7821416.1"/>
    </source>
</evidence>
<evidence type="ECO:0000313" key="2">
    <source>
        <dbReference type="Proteomes" id="UP000634136"/>
    </source>
</evidence>